<sequence length="85" mass="9733">AFESQIVRILNKLHHSLEKNDIRLTEHERREQIELEWKQTSIVLDRLTSDKRPTAQNKSKLGGGGSIISDSLADYLNSSESRESK</sequence>
<reference evidence="2" key="1">
    <citation type="submission" date="2022-03" db="EMBL/GenBank/DDBJ databases">
        <authorList>
            <person name="Sayadi A."/>
        </authorList>
    </citation>
    <scope>NUCLEOTIDE SEQUENCE</scope>
</reference>
<feature type="non-terminal residue" evidence="2">
    <location>
        <position position="1"/>
    </location>
</feature>
<keyword evidence="3" id="KW-1185">Reference proteome</keyword>
<evidence type="ECO:0000313" key="3">
    <source>
        <dbReference type="Proteomes" id="UP001152888"/>
    </source>
</evidence>
<proteinExistence type="predicted"/>
<protein>
    <submittedName>
        <fullName evidence="2">Uncharacterized protein</fullName>
    </submittedName>
</protein>
<organism evidence="2 3">
    <name type="scientific">Acanthoscelides obtectus</name>
    <name type="common">Bean weevil</name>
    <name type="synonym">Bruchus obtectus</name>
    <dbReference type="NCBI Taxonomy" id="200917"/>
    <lineage>
        <taxon>Eukaryota</taxon>
        <taxon>Metazoa</taxon>
        <taxon>Ecdysozoa</taxon>
        <taxon>Arthropoda</taxon>
        <taxon>Hexapoda</taxon>
        <taxon>Insecta</taxon>
        <taxon>Pterygota</taxon>
        <taxon>Neoptera</taxon>
        <taxon>Endopterygota</taxon>
        <taxon>Coleoptera</taxon>
        <taxon>Polyphaga</taxon>
        <taxon>Cucujiformia</taxon>
        <taxon>Chrysomeloidea</taxon>
        <taxon>Chrysomelidae</taxon>
        <taxon>Bruchinae</taxon>
        <taxon>Bruchini</taxon>
        <taxon>Acanthoscelides</taxon>
    </lineage>
</organism>
<dbReference type="Proteomes" id="UP001152888">
    <property type="component" value="Unassembled WGS sequence"/>
</dbReference>
<evidence type="ECO:0000313" key="2">
    <source>
        <dbReference type="EMBL" id="CAH1989692.1"/>
    </source>
</evidence>
<comment type="caution">
    <text evidence="2">The sequence shown here is derived from an EMBL/GenBank/DDBJ whole genome shotgun (WGS) entry which is preliminary data.</text>
</comment>
<accession>A0A9P0LAN4</accession>
<evidence type="ECO:0000256" key="1">
    <source>
        <dbReference type="SAM" id="MobiDB-lite"/>
    </source>
</evidence>
<name>A0A9P0LAN4_ACAOB</name>
<feature type="region of interest" description="Disordered" evidence="1">
    <location>
        <begin position="48"/>
        <end position="71"/>
    </location>
</feature>
<dbReference type="OrthoDB" id="5975154at2759"/>
<gene>
    <name evidence="2" type="ORF">ACAOBT_LOCUS19183</name>
</gene>
<dbReference type="AlphaFoldDB" id="A0A9P0LAN4"/>
<dbReference type="EMBL" id="CAKOFQ010007069">
    <property type="protein sequence ID" value="CAH1989692.1"/>
    <property type="molecule type" value="Genomic_DNA"/>
</dbReference>